<feature type="domain" description="GmrSD restriction endonucleases N-terminal" evidence="2">
    <location>
        <begin position="66"/>
        <end position="194"/>
    </location>
</feature>
<sequence length="375" mass="44200">MITNNQQMELLDQENELDDDSNFEQDDGDENLEPFDPTKIRVKTKPMTMDVLLRRIKHDEIDLDTEFYRQSDIWTPKAKSRLIESLLIRIPIPIFYIDATNDDKWLVIDGLQRINTFKKFIIDQELTLTELQFLKDLENKKYNDLPRAYQRRIEETELTVCLIEPGTPDEVKYNIFQRINTGGLPLNGQELRQAMNPGKPIQILKKLANLPEFKRVINLTKKKNERLEDHELILYFIAFTLTNYQDYPENKGHTYFLNEAMKKLNTIEDNLIQEIENKLIIAMKAAYNIFGNRAFRKSQKSPVNKSLFELWSVTLSKLTAQEIEKLINHKETLNDKFKQKMENDPDFLKSISQASSKVKYRFEKINQIVQEVLSC</sequence>
<dbReference type="Proteomes" id="UP000606776">
    <property type="component" value="Unassembled WGS sequence"/>
</dbReference>
<dbReference type="RefSeq" id="WP_190346456.1">
    <property type="nucleotide sequence ID" value="NZ_JADEWB010000244.1"/>
</dbReference>
<feature type="compositionally biased region" description="Acidic residues" evidence="1">
    <location>
        <begin position="15"/>
        <end position="33"/>
    </location>
</feature>
<comment type="caution">
    <text evidence="3">The sequence shown here is derived from an EMBL/GenBank/DDBJ whole genome shotgun (WGS) entry which is preliminary data.</text>
</comment>
<feature type="region of interest" description="Disordered" evidence="1">
    <location>
        <begin position="15"/>
        <end position="36"/>
    </location>
</feature>
<reference evidence="3 4" key="1">
    <citation type="submission" date="2020-10" db="EMBL/GenBank/DDBJ databases">
        <authorList>
            <person name="Castelo-Branco R."/>
            <person name="Eusebio N."/>
            <person name="Adriana R."/>
            <person name="Vieira A."/>
            <person name="Brugerolle De Fraissinette N."/>
            <person name="Rezende De Castro R."/>
            <person name="Schneider M.P."/>
            <person name="Vasconcelos V."/>
            <person name="Leao P.N."/>
        </authorList>
    </citation>
    <scope>NUCLEOTIDE SEQUENCE [LARGE SCALE GENOMIC DNA]</scope>
    <source>
        <strain evidence="3 4">LEGE 00250</strain>
    </source>
</reference>
<gene>
    <name evidence="3" type="ORF">IQ227_24030</name>
</gene>
<protein>
    <submittedName>
        <fullName evidence="3">DUF262 domain-containing protein</fullName>
    </submittedName>
</protein>
<keyword evidence="4" id="KW-1185">Reference proteome</keyword>
<name>A0ABR9VKJ2_9CYAN</name>
<dbReference type="Pfam" id="PF03235">
    <property type="entry name" value="GmrSD_N"/>
    <property type="match status" value="1"/>
</dbReference>
<evidence type="ECO:0000256" key="1">
    <source>
        <dbReference type="SAM" id="MobiDB-lite"/>
    </source>
</evidence>
<dbReference type="PANTHER" id="PTHR39639">
    <property type="entry name" value="CHROMOSOME 16, WHOLE GENOME SHOTGUN SEQUENCE"/>
    <property type="match status" value="1"/>
</dbReference>
<evidence type="ECO:0000313" key="4">
    <source>
        <dbReference type="Proteomes" id="UP000606776"/>
    </source>
</evidence>
<evidence type="ECO:0000259" key="2">
    <source>
        <dbReference type="Pfam" id="PF03235"/>
    </source>
</evidence>
<accession>A0ABR9VKJ2</accession>
<organism evidence="3 4">
    <name type="scientific">Sphaerospermopsis aphanizomenoides LEGE 00250</name>
    <dbReference type="NCBI Taxonomy" id="2777972"/>
    <lineage>
        <taxon>Bacteria</taxon>
        <taxon>Bacillati</taxon>
        <taxon>Cyanobacteriota</taxon>
        <taxon>Cyanophyceae</taxon>
        <taxon>Nostocales</taxon>
        <taxon>Aphanizomenonaceae</taxon>
        <taxon>Sphaerospermopsis</taxon>
        <taxon>Sphaerospermopsis aphanizomenoides</taxon>
    </lineage>
</organism>
<proteinExistence type="predicted"/>
<dbReference type="InterPro" id="IPR004919">
    <property type="entry name" value="GmrSD_N"/>
</dbReference>
<dbReference type="PANTHER" id="PTHR39639:SF1">
    <property type="entry name" value="DUF262 DOMAIN-CONTAINING PROTEIN"/>
    <property type="match status" value="1"/>
</dbReference>
<evidence type="ECO:0000313" key="3">
    <source>
        <dbReference type="EMBL" id="MBE9239004.1"/>
    </source>
</evidence>
<dbReference type="EMBL" id="JADEWB010000244">
    <property type="protein sequence ID" value="MBE9239004.1"/>
    <property type="molecule type" value="Genomic_DNA"/>
</dbReference>